<dbReference type="AlphaFoldDB" id="A0A2P6NJG9"/>
<organism evidence="2 3">
    <name type="scientific">Planoprotostelium fungivorum</name>
    <dbReference type="NCBI Taxonomy" id="1890364"/>
    <lineage>
        <taxon>Eukaryota</taxon>
        <taxon>Amoebozoa</taxon>
        <taxon>Evosea</taxon>
        <taxon>Variosea</taxon>
        <taxon>Cavosteliida</taxon>
        <taxon>Cavosteliaceae</taxon>
        <taxon>Planoprotostelium</taxon>
    </lineage>
</organism>
<protein>
    <submittedName>
        <fullName evidence="2">Uncharacterized protein</fullName>
    </submittedName>
</protein>
<feature type="compositionally biased region" description="Basic and acidic residues" evidence="1">
    <location>
        <begin position="152"/>
        <end position="161"/>
    </location>
</feature>
<evidence type="ECO:0000256" key="1">
    <source>
        <dbReference type="SAM" id="MobiDB-lite"/>
    </source>
</evidence>
<proteinExistence type="predicted"/>
<gene>
    <name evidence="2" type="ORF">PROFUN_04060</name>
</gene>
<feature type="region of interest" description="Disordered" evidence="1">
    <location>
        <begin position="38"/>
        <end position="70"/>
    </location>
</feature>
<keyword evidence="3" id="KW-1185">Reference proteome</keyword>
<feature type="compositionally biased region" description="Basic and acidic residues" evidence="1">
    <location>
        <begin position="38"/>
        <end position="54"/>
    </location>
</feature>
<evidence type="ECO:0000313" key="3">
    <source>
        <dbReference type="Proteomes" id="UP000241769"/>
    </source>
</evidence>
<name>A0A2P6NJG9_9EUKA</name>
<accession>A0A2P6NJG9</accession>
<sequence length="234" mass="26767">MPEEGPPKKKRKSDLKSTKPIEELKRCQSCNTVITKRSKCDRCRKSDSRGSTREKRGRPQKPLSEHTNPSIKLGHLISHINKWTKDENETQALLRLYASKMSPQKESDVVFQHMGRNVYKHWQSLGADPLKDVLLGLSAHQTRQVQTKKLGSKREDRDKSDTIAPPSLDDKFPDETYLNGSAEQLGFAAGYEDTYEVTRNEGAVWSRRIQQPQTVIDQRGHILPWPSYEAEGEE</sequence>
<comment type="caution">
    <text evidence="2">The sequence shown here is derived from an EMBL/GenBank/DDBJ whole genome shotgun (WGS) entry which is preliminary data.</text>
</comment>
<feature type="region of interest" description="Disordered" evidence="1">
    <location>
        <begin position="1"/>
        <end position="21"/>
    </location>
</feature>
<evidence type="ECO:0000313" key="2">
    <source>
        <dbReference type="EMBL" id="PRP84069.1"/>
    </source>
</evidence>
<dbReference type="InParanoid" id="A0A2P6NJG9"/>
<dbReference type="Proteomes" id="UP000241769">
    <property type="component" value="Unassembled WGS sequence"/>
</dbReference>
<feature type="region of interest" description="Disordered" evidence="1">
    <location>
        <begin position="145"/>
        <end position="170"/>
    </location>
</feature>
<reference evidence="2 3" key="1">
    <citation type="journal article" date="2018" name="Genome Biol. Evol.">
        <title>Multiple Roots of Fruiting Body Formation in Amoebozoa.</title>
        <authorList>
            <person name="Hillmann F."/>
            <person name="Forbes G."/>
            <person name="Novohradska S."/>
            <person name="Ferling I."/>
            <person name="Riege K."/>
            <person name="Groth M."/>
            <person name="Westermann M."/>
            <person name="Marz M."/>
            <person name="Spaller T."/>
            <person name="Winckler T."/>
            <person name="Schaap P."/>
            <person name="Glockner G."/>
        </authorList>
    </citation>
    <scope>NUCLEOTIDE SEQUENCE [LARGE SCALE GENOMIC DNA]</scope>
    <source>
        <strain evidence="2 3">Jena</strain>
    </source>
</reference>
<dbReference type="EMBL" id="MDYQ01000069">
    <property type="protein sequence ID" value="PRP84069.1"/>
    <property type="molecule type" value="Genomic_DNA"/>
</dbReference>